<organism evidence="2 3">
    <name type="scientific">Microlunatus parietis</name>
    <dbReference type="NCBI Taxonomy" id="682979"/>
    <lineage>
        <taxon>Bacteria</taxon>
        <taxon>Bacillati</taxon>
        <taxon>Actinomycetota</taxon>
        <taxon>Actinomycetes</taxon>
        <taxon>Propionibacteriales</taxon>
        <taxon>Propionibacteriaceae</taxon>
        <taxon>Microlunatus</taxon>
    </lineage>
</organism>
<reference evidence="2 3" key="1">
    <citation type="submission" date="2020-07" db="EMBL/GenBank/DDBJ databases">
        <title>Sequencing the genomes of 1000 actinobacteria strains.</title>
        <authorList>
            <person name="Klenk H.-P."/>
        </authorList>
    </citation>
    <scope>NUCLEOTIDE SEQUENCE [LARGE SCALE GENOMIC DNA]</scope>
    <source>
        <strain evidence="2 3">DSM 22083</strain>
    </source>
</reference>
<dbReference type="InterPro" id="IPR029063">
    <property type="entry name" value="SAM-dependent_MTases_sf"/>
</dbReference>
<proteinExistence type="predicted"/>
<dbReference type="Gene3D" id="3.40.50.150">
    <property type="entry name" value="Vaccinia Virus protein VP39"/>
    <property type="match status" value="1"/>
</dbReference>
<evidence type="ECO:0000313" key="3">
    <source>
        <dbReference type="Proteomes" id="UP000569914"/>
    </source>
</evidence>
<dbReference type="SUPFAM" id="SSF53335">
    <property type="entry name" value="S-adenosyl-L-methionine-dependent methyltransferases"/>
    <property type="match status" value="1"/>
</dbReference>
<keyword evidence="3" id="KW-1185">Reference proteome</keyword>
<comment type="caution">
    <text evidence="2">The sequence shown here is derived from an EMBL/GenBank/DDBJ whole genome shotgun (WGS) entry which is preliminary data.</text>
</comment>
<dbReference type="Proteomes" id="UP000569914">
    <property type="component" value="Unassembled WGS sequence"/>
</dbReference>
<dbReference type="InterPro" id="IPR013216">
    <property type="entry name" value="Methyltransf_11"/>
</dbReference>
<accession>A0A7Y9I3B8</accession>
<keyword evidence="2" id="KW-0489">Methyltransferase</keyword>
<evidence type="ECO:0000313" key="2">
    <source>
        <dbReference type="EMBL" id="NYE69169.1"/>
    </source>
</evidence>
<dbReference type="Pfam" id="PF08241">
    <property type="entry name" value="Methyltransf_11"/>
    <property type="match status" value="1"/>
</dbReference>
<protein>
    <submittedName>
        <fullName evidence="2">SAM-dependent methyltransferase</fullName>
    </submittedName>
</protein>
<sequence>MDHYLERLELGGDVLEIGGHNLRQCSMKHFPEPRYRYHDLNLVESDIPNTIIADITDCRDQIPDDSFDFIFSSDVFEHIDRPWLAAAEIARILKPGGVTVHHTLWSWRNHPCPIDYWRYSPECLEFLFQDLTVLEKGYDLSQRRIDQPGQWPSGKDSVPVDQFGGWREHWSVYVVARKGPGEDVPRFKDGDHPLAVHLRRDTQGVVTSPKLLGQESPVPAAAVSAEAGQVHRLEDLVERLTRQVAELEARAPVDVPAEAAVGASVEAAVAGSARPGDGPGSLSPLRALGRSVAALAGKVRR</sequence>
<dbReference type="RefSeq" id="WP_179747932.1">
    <property type="nucleotide sequence ID" value="NZ_JACCBU010000001.1"/>
</dbReference>
<gene>
    <name evidence="2" type="ORF">BKA15_000498</name>
</gene>
<name>A0A7Y9I3B8_9ACTN</name>
<dbReference type="GO" id="GO:0032259">
    <property type="term" value="P:methylation"/>
    <property type="evidence" value="ECO:0007669"/>
    <property type="project" value="UniProtKB-KW"/>
</dbReference>
<keyword evidence="2" id="KW-0808">Transferase</keyword>
<dbReference type="CDD" id="cd02440">
    <property type="entry name" value="AdoMet_MTases"/>
    <property type="match status" value="1"/>
</dbReference>
<evidence type="ECO:0000259" key="1">
    <source>
        <dbReference type="Pfam" id="PF08241"/>
    </source>
</evidence>
<feature type="domain" description="Methyltransferase type 11" evidence="1">
    <location>
        <begin position="48"/>
        <end position="99"/>
    </location>
</feature>
<dbReference type="AlphaFoldDB" id="A0A7Y9I3B8"/>
<dbReference type="EMBL" id="JACCBU010000001">
    <property type="protein sequence ID" value="NYE69169.1"/>
    <property type="molecule type" value="Genomic_DNA"/>
</dbReference>
<dbReference type="GO" id="GO:0008757">
    <property type="term" value="F:S-adenosylmethionine-dependent methyltransferase activity"/>
    <property type="evidence" value="ECO:0007669"/>
    <property type="project" value="InterPro"/>
</dbReference>